<proteinExistence type="predicted"/>
<protein>
    <submittedName>
        <fullName evidence="1">Uncharacterized protein</fullName>
    </submittedName>
</protein>
<comment type="caution">
    <text evidence="1">The sequence shown here is derived from an EMBL/GenBank/DDBJ whole genome shotgun (WGS) entry which is preliminary data.</text>
</comment>
<organism evidence="1 2">
    <name type="scientific">Candidatus Azambacteria bacterium GW2011_GWF2_46_32</name>
    <dbReference type="NCBI Taxonomy" id="1618628"/>
    <lineage>
        <taxon>Bacteria</taxon>
        <taxon>Candidatus Azamiibacteriota</taxon>
    </lineage>
</organism>
<evidence type="ECO:0000313" key="1">
    <source>
        <dbReference type="EMBL" id="KKU37246.1"/>
    </source>
</evidence>
<dbReference type="EMBL" id="LCMM01000030">
    <property type="protein sequence ID" value="KKU37246.1"/>
    <property type="molecule type" value="Genomic_DNA"/>
</dbReference>
<dbReference type="Proteomes" id="UP000034856">
    <property type="component" value="Unassembled WGS sequence"/>
</dbReference>
<reference evidence="1 2" key="1">
    <citation type="journal article" date="2015" name="Nature">
        <title>rRNA introns, odd ribosomes, and small enigmatic genomes across a large radiation of phyla.</title>
        <authorList>
            <person name="Brown C.T."/>
            <person name="Hug L.A."/>
            <person name="Thomas B.C."/>
            <person name="Sharon I."/>
            <person name="Castelle C.J."/>
            <person name="Singh A."/>
            <person name="Wilkins M.J."/>
            <person name="Williams K.H."/>
            <person name="Banfield J.F."/>
        </authorList>
    </citation>
    <scope>NUCLEOTIDE SEQUENCE [LARGE SCALE GENOMIC DNA]</scope>
</reference>
<sequence>NAEGDLNKIEIYYWKPNLFTDYAYFDAVSISQASD</sequence>
<gene>
    <name evidence="1" type="ORF">UX51_C0030G0006</name>
</gene>
<evidence type="ECO:0000313" key="2">
    <source>
        <dbReference type="Proteomes" id="UP000034856"/>
    </source>
</evidence>
<accession>A0A0G1PWP4</accession>
<dbReference type="AlphaFoldDB" id="A0A0G1PWP4"/>
<name>A0A0G1PWP4_9BACT</name>
<feature type="non-terminal residue" evidence="1">
    <location>
        <position position="1"/>
    </location>
</feature>